<dbReference type="EMBL" id="BMAV01027072">
    <property type="protein sequence ID" value="GFS56041.1"/>
    <property type="molecule type" value="Genomic_DNA"/>
</dbReference>
<accession>A0A8X6IRH3</accession>
<comment type="caution">
    <text evidence="1">The sequence shown here is derived from an EMBL/GenBank/DDBJ whole genome shotgun (WGS) entry which is preliminary data.</text>
</comment>
<reference evidence="1" key="1">
    <citation type="submission" date="2020-08" db="EMBL/GenBank/DDBJ databases">
        <title>Multicomponent nature underlies the extraordinary mechanical properties of spider dragline silk.</title>
        <authorList>
            <person name="Kono N."/>
            <person name="Nakamura H."/>
            <person name="Mori M."/>
            <person name="Yoshida Y."/>
            <person name="Ohtoshi R."/>
            <person name="Malay A.D."/>
            <person name="Moran D.A.P."/>
            <person name="Tomita M."/>
            <person name="Numata K."/>
            <person name="Arakawa K."/>
        </authorList>
    </citation>
    <scope>NUCLEOTIDE SEQUENCE</scope>
</reference>
<gene>
    <name evidence="1" type="ORF">TNIN_394521</name>
</gene>
<sequence length="90" mass="10614">MPIHLEQRLWCGKTIHNSGKRYCSQREFHNEMLVTYRQQIGPQELVYSLKTYDIDAFTIMEDQSCSRRYQIFPIASGLLLGVINHTLQPR</sequence>
<dbReference type="Proteomes" id="UP000886998">
    <property type="component" value="Unassembled WGS sequence"/>
</dbReference>
<name>A0A8X6IRH3_9ARAC</name>
<proteinExistence type="predicted"/>
<dbReference type="AlphaFoldDB" id="A0A8X6IRH3"/>
<protein>
    <submittedName>
        <fullName evidence="1">Uncharacterized protein</fullName>
    </submittedName>
</protein>
<evidence type="ECO:0000313" key="2">
    <source>
        <dbReference type="Proteomes" id="UP000886998"/>
    </source>
</evidence>
<organism evidence="1 2">
    <name type="scientific">Trichonephila inaurata madagascariensis</name>
    <dbReference type="NCBI Taxonomy" id="2747483"/>
    <lineage>
        <taxon>Eukaryota</taxon>
        <taxon>Metazoa</taxon>
        <taxon>Ecdysozoa</taxon>
        <taxon>Arthropoda</taxon>
        <taxon>Chelicerata</taxon>
        <taxon>Arachnida</taxon>
        <taxon>Araneae</taxon>
        <taxon>Araneomorphae</taxon>
        <taxon>Entelegynae</taxon>
        <taxon>Araneoidea</taxon>
        <taxon>Nephilidae</taxon>
        <taxon>Trichonephila</taxon>
        <taxon>Trichonephila inaurata</taxon>
    </lineage>
</organism>
<keyword evidence="2" id="KW-1185">Reference proteome</keyword>
<evidence type="ECO:0000313" key="1">
    <source>
        <dbReference type="EMBL" id="GFS56041.1"/>
    </source>
</evidence>